<sequence>MGSDGTNMLVAQSDRWTQKPDKLRAINHTIYIAGEDILPSAIIRPFRGLYGTSPKQRAKYATSSISLSVYLTSGRPWQVKYQEKGIIFDCTWRSGNAKGSPAATGLSDISVVGIVMSGYQVRYS</sequence>
<organism evidence="1 2">
    <name type="scientific">Aspergillus novoparasiticus</name>
    <dbReference type="NCBI Taxonomy" id="986946"/>
    <lineage>
        <taxon>Eukaryota</taxon>
        <taxon>Fungi</taxon>
        <taxon>Dikarya</taxon>
        <taxon>Ascomycota</taxon>
        <taxon>Pezizomycotina</taxon>
        <taxon>Eurotiomycetes</taxon>
        <taxon>Eurotiomycetidae</taxon>
        <taxon>Eurotiales</taxon>
        <taxon>Aspergillaceae</taxon>
        <taxon>Aspergillus</taxon>
        <taxon>Aspergillus subgen. Circumdati</taxon>
    </lineage>
</organism>
<dbReference type="AlphaFoldDB" id="A0A5N6EBI8"/>
<dbReference type="Proteomes" id="UP000326799">
    <property type="component" value="Unassembled WGS sequence"/>
</dbReference>
<evidence type="ECO:0000313" key="2">
    <source>
        <dbReference type="Proteomes" id="UP000326799"/>
    </source>
</evidence>
<gene>
    <name evidence="1" type="ORF">BDV33DRAFT_195860</name>
</gene>
<reference evidence="1 2" key="1">
    <citation type="submission" date="2019-04" db="EMBL/GenBank/DDBJ databases">
        <title>Fungal friends and foes A comparative genomics study of 23 Aspergillus species from section Flavi.</title>
        <authorList>
            <consortium name="DOE Joint Genome Institute"/>
            <person name="Kjaerbolling I."/>
            <person name="Vesth T.C."/>
            <person name="Frisvad J.C."/>
            <person name="Nybo J.L."/>
            <person name="Theobald S."/>
            <person name="Kildgaard S."/>
            <person name="Petersen T.I."/>
            <person name="Kuo A."/>
            <person name="Sato A."/>
            <person name="Lyhne E.K."/>
            <person name="Kogle M.E."/>
            <person name="Wiebenga A."/>
            <person name="Kun R.S."/>
            <person name="Lubbers R.J."/>
            <person name="Makela M.R."/>
            <person name="Barry K."/>
            <person name="Chovatia M."/>
            <person name="Clum A."/>
            <person name="Daum C."/>
            <person name="Haridas S."/>
            <person name="He G."/>
            <person name="LaButti K."/>
            <person name="Lipzen A."/>
            <person name="Mondo S."/>
            <person name="Pangilinan J."/>
            <person name="Riley R."/>
            <person name="Salamov A."/>
            <person name="Simmons B.A."/>
            <person name="Magnuson J.K."/>
            <person name="Henrissat B."/>
            <person name="Mortensen U.H."/>
            <person name="Larsen T.O."/>
            <person name="De vries R.P."/>
            <person name="Grigoriev I.V."/>
            <person name="Machida M."/>
            <person name="Baker S.E."/>
            <person name="Andersen M.R."/>
        </authorList>
    </citation>
    <scope>NUCLEOTIDE SEQUENCE [LARGE SCALE GENOMIC DNA]</scope>
    <source>
        <strain evidence="1 2">CBS 126849</strain>
    </source>
</reference>
<evidence type="ECO:0000313" key="1">
    <source>
        <dbReference type="EMBL" id="KAB8214699.1"/>
    </source>
</evidence>
<protein>
    <submittedName>
        <fullName evidence="1">Uncharacterized protein</fullName>
    </submittedName>
</protein>
<dbReference type="EMBL" id="ML733525">
    <property type="protein sequence ID" value="KAB8214699.1"/>
    <property type="molecule type" value="Genomic_DNA"/>
</dbReference>
<name>A0A5N6EBI8_9EURO</name>
<keyword evidence="2" id="KW-1185">Reference proteome</keyword>
<accession>A0A5N6EBI8</accession>
<proteinExistence type="predicted"/>